<evidence type="ECO:0000313" key="1">
    <source>
        <dbReference type="EMBL" id="RGR44997.1"/>
    </source>
</evidence>
<dbReference type="RefSeq" id="WP_117801577.1">
    <property type="nucleotide sequence ID" value="NZ_QRUH01000023.1"/>
</dbReference>
<accession>A0A412EM06</accession>
<name>A0A412EM06_9FIRM</name>
<dbReference type="AlphaFoldDB" id="A0A412EM06"/>
<reference evidence="1 2" key="1">
    <citation type="submission" date="2018-08" db="EMBL/GenBank/DDBJ databases">
        <title>A genome reference for cultivated species of the human gut microbiota.</title>
        <authorList>
            <person name="Zou Y."/>
            <person name="Xue W."/>
            <person name="Luo G."/>
        </authorList>
    </citation>
    <scope>NUCLEOTIDE SEQUENCE [LARGE SCALE GENOMIC DNA]</scope>
    <source>
        <strain evidence="1 2">AF25-21</strain>
    </source>
</reference>
<protein>
    <submittedName>
        <fullName evidence="1">Uncharacterized protein</fullName>
    </submittedName>
</protein>
<dbReference type="EMBL" id="QRUH01000023">
    <property type="protein sequence ID" value="RGR44997.1"/>
    <property type="molecule type" value="Genomic_DNA"/>
</dbReference>
<proteinExistence type="predicted"/>
<dbReference type="Proteomes" id="UP000285839">
    <property type="component" value="Unassembled WGS sequence"/>
</dbReference>
<comment type="caution">
    <text evidence="1">The sequence shown here is derived from an EMBL/GenBank/DDBJ whole genome shotgun (WGS) entry which is preliminary data.</text>
</comment>
<evidence type="ECO:0000313" key="2">
    <source>
        <dbReference type="Proteomes" id="UP000285839"/>
    </source>
</evidence>
<sequence length="156" mass="18746">MYCEILSDKVIDISMFIKEKCVSENCNYIYSVDFNSNEYSSRWLRKRFFDHELVAFADIQNDEIKDMILIEKKQCEDLSYCNLLIFPWNKKTLLNYAIAEIYKENHQLTKLKLVIVKRDLNKCNIEELGFELELCIRRFNNSCRDIVSYAYMIQEC</sequence>
<organism evidence="1 2">
    <name type="scientific">Blautia obeum</name>
    <dbReference type="NCBI Taxonomy" id="40520"/>
    <lineage>
        <taxon>Bacteria</taxon>
        <taxon>Bacillati</taxon>
        <taxon>Bacillota</taxon>
        <taxon>Clostridia</taxon>
        <taxon>Lachnospirales</taxon>
        <taxon>Lachnospiraceae</taxon>
        <taxon>Blautia</taxon>
    </lineage>
</organism>
<gene>
    <name evidence="1" type="ORF">DWY46_17845</name>
</gene>